<evidence type="ECO:0000256" key="9">
    <source>
        <dbReference type="ARBA" id="ARBA00025589"/>
    </source>
</evidence>
<dbReference type="AlphaFoldDB" id="A0A9E6RBI0"/>
<keyword evidence="6" id="KW-0741">SOS mutagenesis</keyword>
<sequence>MEPAPPTGGAPVTERSFALIDGNSFYCSCERVFDPKLATRPVIVLSNNDGCAIARTSEAKALGIKMGDPFFKIRDLCRRERIAVYSSNYTLYGDMSRRMGWIYESWAREVETYSIDESFLDLSNFRLSERAELARDLRATVLRWTGVPTCVGIGPTKTLAKAANAMAKKDPEARGVVDLTDPAERQARLDRFHVSDVWGVGPRSWAKMEALGIKTAGDLARMDPRQIRMKFTVVGERTLHELRGVTCIDLETVVPQRKGIAVTRSFGRPVTTLEGLIEAVASHAFRAGEKLRRHGLAATHLSVFAHSNLHNGDPHFSAGATEDLIEATSDGLALIAAASRGARRLWPPRGAKLAKAGVILDDLVRADHAPAALIGGRDREKADRMMAAVDAVNARFGRGAIISAAAGMKMPWATKFEMRSPRYTTRVDELPVARAG</sequence>
<evidence type="ECO:0000259" key="13">
    <source>
        <dbReference type="Pfam" id="PF13438"/>
    </source>
</evidence>
<evidence type="ECO:0000256" key="5">
    <source>
        <dbReference type="ARBA" id="ARBA00022763"/>
    </source>
</evidence>
<dbReference type="GO" id="GO:0005829">
    <property type="term" value="C:cytosol"/>
    <property type="evidence" value="ECO:0007669"/>
    <property type="project" value="TreeGrafter"/>
</dbReference>
<evidence type="ECO:0000313" key="15">
    <source>
        <dbReference type="Proteomes" id="UP000825701"/>
    </source>
</evidence>
<comment type="catalytic activity">
    <reaction evidence="10">
        <text>DNA(n) + a 2'-deoxyribonucleoside 5'-triphosphate = DNA(n+1) + diphosphate</text>
        <dbReference type="Rhea" id="RHEA:22508"/>
        <dbReference type="Rhea" id="RHEA-COMP:17339"/>
        <dbReference type="Rhea" id="RHEA-COMP:17340"/>
        <dbReference type="ChEBI" id="CHEBI:33019"/>
        <dbReference type="ChEBI" id="CHEBI:61560"/>
        <dbReference type="ChEBI" id="CHEBI:173112"/>
        <dbReference type="EC" id="2.7.7.7"/>
    </reaction>
</comment>
<dbReference type="Gene3D" id="3.40.1170.60">
    <property type="match status" value="1"/>
</dbReference>
<keyword evidence="5" id="KW-0227">DNA damage</keyword>
<feature type="domain" description="UmuC" evidence="11">
    <location>
        <begin position="20"/>
        <end position="164"/>
    </location>
</feature>
<comment type="similarity">
    <text evidence="2">Belongs to the DNA polymerase type-Y family.</text>
</comment>
<accession>A0A9E6RBI0</accession>
<dbReference type="PANTHER" id="PTHR11076">
    <property type="entry name" value="DNA REPAIR POLYMERASE UMUC / TRANSFERASE FAMILY MEMBER"/>
    <property type="match status" value="1"/>
</dbReference>
<proteinExistence type="inferred from homology"/>
<evidence type="ECO:0000256" key="8">
    <source>
        <dbReference type="ARBA" id="ARBA00023236"/>
    </source>
</evidence>
<organism evidence="14 15">
    <name type="scientific">Chenggangzhangella methanolivorans</name>
    <dbReference type="NCBI Taxonomy" id="1437009"/>
    <lineage>
        <taxon>Bacteria</taxon>
        <taxon>Pseudomonadati</taxon>
        <taxon>Pseudomonadota</taxon>
        <taxon>Alphaproteobacteria</taxon>
        <taxon>Hyphomicrobiales</taxon>
        <taxon>Methylopilaceae</taxon>
        <taxon>Chenggangzhangella</taxon>
    </lineage>
</organism>
<dbReference type="SUPFAM" id="SSF56672">
    <property type="entry name" value="DNA/RNA polymerases"/>
    <property type="match status" value="1"/>
</dbReference>
<dbReference type="InterPro" id="IPR001126">
    <property type="entry name" value="UmuC"/>
</dbReference>
<evidence type="ECO:0000256" key="2">
    <source>
        <dbReference type="ARBA" id="ARBA00010945"/>
    </source>
</evidence>
<dbReference type="InterPro" id="IPR043502">
    <property type="entry name" value="DNA/RNA_pol_sf"/>
</dbReference>
<comment type="function">
    <text evidence="9">Poorly processive, error-prone DNA polymerase involved in untargeted mutagenesis. Copies undamaged DNA at stalled replication forks, which arise in vivo from mismatched or misaligned primer ends. These misaligned primers can be extended by PolIV. Exhibits no 3'-5' exonuclease (proofreading) activity. May be involved in translesional synthesis, in conjunction with the beta clamp from PolIII.</text>
</comment>
<keyword evidence="7" id="KW-0234">DNA repair</keyword>
<dbReference type="GO" id="GO:0003684">
    <property type="term" value="F:damaged DNA binding"/>
    <property type="evidence" value="ECO:0007669"/>
    <property type="project" value="InterPro"/>
</dbReference>
<feature type="domain" description="DNA polymerase Y-family little finger" evidence="12">
    <location>
        <begin position="257"/>
        <end position="368"/>
    </location>
</feature>
<dbReference type="GO" id="GO:0003887">
    <property type="term" value="F:DNA-directed DNA polymerase activity"/>
    <property type="evidence" value="ECO:0007669"/>
    <property type="project" value="TreeGrafter"/>
</dbReference>
<reference evidence="14" key="1">
    <citation type="submission" date="2021-08" db="EMBL/GenBank/DDBJ databases">
        <authorList>
            <person name="Zhang H."/>
            <person name="Xu M."/>
            <person name="Yu Z."/>
            <person name="Yang L."/>
            <person name="Cai Y."/>
        </authorList>
    </citation>
    <scope>NUCLEOTIDE SEQUENCE</scope>
    <source>
        <strain evidence="14">CHL1</strain>
    </source>
</reference>
<dbReference type="InterPro" id="IPR017961">
    <property type="entry name" value="DNA_pol_Y-fam_little_finger"/>
</dbReference>
<dbReference type="Proteomes" id="UP000825701">
    <property type="component" value="Chromosome"/>
</dbReference>
<dbReference type="Pfam" id="PF11799">
    <property type="entry name" value="IMS_C"/>
    <property type="match status" value="1"/>
</dbReference>
<evidence type="ECO:0000259" key="12">
    <source>
        <dbReference type="Pfam" id="PF11799"/>
    </source>
</evidence>
<protein>
    <recommendedName>
        <fullName evidence="4">DNA-directed DNA polymerase</fullName>
        <ecNumber evidence="4">2.7.7.7</ecNumber>
    </recommendedName>
</protein>
<evidence type="ECO:0000256" key="1">
    <source>
        <dbReference type="ARBA" id="ARBA00001946"/>
    </source>
</evidence>
<dbReference type="PANTHER" id="PTHR11076:SF34">
    <property type="entry name" value="PROTEIN UMUC"/>
    <property type="match status" value="1"/>
</dbReference>
<dbReference type="GO" id="GO:0009432">
    <property type="term" value="P:SOS response"/>
    <property type="evidence" value="ECO:0007669"/>
    <property type="project" value="UniProtKB-KW"/>
</dbReference>
<dbReference type="GO" id="GO:0006281">
    <property type="term" value="P:DNA repair"/>
    <property type="evidence" value="ECO:0007669"/>
    <property type="project" value="UniProtKB-KW"/>
</dbReference>
<evidence type="ECO:0000256" key="4">
    <source>
        <dbReference type="ARBA" id="ARBA00012417"/>
    </source>
</evidence>
<dbReference type="Pfam" id="PF13438">
    <property type="entry name" value="DUF4113"/>
    <property type="match status" value="1"/>
</dbReference>
<feature type="domain" description="DUF4113" evidence="13">
    <location>
        <begin position="384"/>
        <end position="433"/>
    </location>
</feature>
<dbReference type="Gene3D" id="3.30.70.270">
    <property type="match status" value="1"/>
</dbReference>
<dbReference type="EMBL" id="CP081869">
    <property type="protein sequence ID" value="QZO01724.1"/>
    <property type="molecule type" value="Genomic_DNA"/>
</dbReference>
<dbReference type="GO" id="GO:0042276">
    <property type="term" value="P:error-prone translesion synthesis"/>
    <property type="evidence" value="ECO:0007669"/>
    <property type="project" value="TreeGrafter"/>
</dbReference>
<evidence type="ECO:0000256" key="10">
    <source>
        <dbReference type="ARBA" id="ARBA00049244"/>
    </source>
</evidence>
<keyword evidence="8" id="KW-0742">SOS response</keyword>
<dbReference type="KEGG" id="cmet:K6K41_10285"/>
<dbReference type="Pfam" id="PF00817">
    <property type="entry name" value="IMS"/>
    <property type="match status" value="1"/>
</dbReference>
<gene>
    <name evidence="14" type="ORF">K6K41_10285</name>
</gene>
<dbReference type="InterPro" id="IPR043128">
    <property type="entry name" value="Rev_trsase/Diguanyl_cyclase"/>
</dbReference>
<evidence type="ECO:0000256" key="3">
    <source>
        <dbReference type="ARBA" id="ARBA00011245"/>
    </source>
</evidence>
<dbReference type="InterPro" id="IPR050116">
    <property type="entry name" value="DNA_polymerase-Y"/>
</dbReference>
<evidence type="ECO:0000259" key="11">
    <source>
        <dbReference type="Pfam" id="PF00817"/>
    </source>
</evidence>
<keyword evidence="15" id="KW-1185">Reference proteome</keyword>
<dbReference type="EC" id="2.7.7.7" evidence="4"/>
<name>A0A9E6RBI0_9HYPH</name>
<evidence type="ECO:0000256" key="6">
    <source>
        <dbReference type="ARBA" id="ARBA00023199"/>
    </source>
</evidence>
<comment type="cofactor">
    <cofactor evidence="1">
        <name>Mg(2+)</name>
        <dbReference type="ChEBI" id="CHEBI:18420"/>
    </cofactor>
</comment>
<dbReference type="CDD" id="cd01700">
    <property type="entry name" value="PolY_Pol_V_umuC"/>
    <property type="match status" value="1"/>
</dbReference>
<evidence type="ECO:0000313" key="14">
    <source>
        <dbReference type="EMBL" id="QZO01724.1"/>
    </source>
</evidence>
<comment type="subunit">
    <text evidence="3">Monomer.</text>
</comment>
<dbReference type="InterPro" id="IPR025188">
    <property type="entry name" value="DUF4113"/>
</dbReference>
<evidence type="ECO:0000256" key="7">
    <source>
        <dbReference type="ARBA" id="ARBA00023204"/>
    </source>
</evidence>
<dbReference type="Gene3D" id="1.10.150.20">
    <property type="entry name" value="5' to 3' exonuclease, C-terminal subdomain"/>
    <property type="match status" value="1"/>
</dbReference>